<comment type="similarity">
    <text evidence="1">In the N-terminal section; belongs to the glycosyltransferase 20 family.</text>
</comment>
<accession>A0A8E4DJU5</accession>
<evidence type="ECO:0000313" key="4">
    <source>
        <dbReference type="EMBL" id="BCY04411.1"/>
    </source>
</evidence>
<dbReference type="Gene3D" id="3.40.50.2000">
    <property type="entry name" value="Glycogen Phosphorylase B"/>
    <property type="match status" value="2"/>
</dbReference>
<dbReference type="PANTHER" id="PTHR10788">
    <property type="entry name" value="TREHALOSE-6-PHOSPHATE SYNTHASE"/>
    <property type="match status" value="1"/>
</dbReference>
<dbReference type="Gene3D" id="3.40.50.1000">
    <property type="entry name" value="HAD superfamily/HAD-like"/>
    <property type="match status" value="1"/>
</dbReference>
<dbReference type="InterPro" id="IPR006379">
    <property type="entry name" value="HAD-SF_hydro_IIB"/>
</dbReference>
<protein>
    <submittedName>
        <fullName evidence="4">Bifunctional trehalose-6-phosphate synthase/trehalose-6-phosphate phosphatase</fullName>
    </submittedName>
</protein>
<dbReference type="SUPFAM" id="SSF53756">
    <property type="entry name" value="UDP-Glycosyltransferase/glycogen phosphorylase"/>
    <property type="match status" value="1"/>
</dbReference>
<name>A0A8E4DJU5_9BILA</name>
<proteinExistence type="inferred from homology"/>
<dbReference type="InterPro" id="IPR036412">
    <property type="entry name" value="HAD-like_sf"/>
</dbReference>
<dbReference type="CDD" id="cd03788">
    <property type="entry name" value="GT20_TPS"/>
    <property type="match status" value="1"/>
</dbReference>
<dbReference type="SUPFAM" id="SSF56784">
    <property type="entry name" value="HAD-like"/>
    <property type="match status" value="1"/>
</dbReference>
<dbReference type="InterPro" id="IPR001830">
    <property type="entry name" value="Glyco_trans_20"/>
</dbReference>
<comment type="similarity">
    <text evidence="2">In the C-terminal section; belongs to the trehalose phosphatase family.</text>
</comment>
<dbReference type="Gene3D" id="3.30.70.1020">
    <property type="entry name" value="Trehalose-6-phosphate phosphatase related protein, domain 2"/>
    <property type="match status" value="1"/>
</dbReference>
<dbReference type="InterPro" id="IPR023214">
    <property type="entry name" value="HAD_sf"/>
</dbReference>
<dbReference type="NCBIfam" id="TIGR01484">
    <property type="entry name" value="HAD-SF-IIB"/>
    <property type="match status" value="1"/>
</dbReference>
<dbReference type="GO" id="GO:0005992">
    <property type="term" value="P:trehalose biosynthetic process"/>
    <property type="evidence" value="ECO:0007669"/>
    <property type="project" value="InterPro"/>
</dbReference>
<evidence type="ECO:0000256" key="2">
    <source>
        <dbReference type="ARBA" id="ARBA00006330"/>
    </source>
</evidence>
<organism evidence="4">
    <name type="scientific">Paramacrobiotus metropolitanus</name>
    <dbReference type="NCBI Taxonomy" id="2943436"/>
    <lineage>
        <taxon>Eukaryota</taxon>
        <taxon>Metazoa</taxon>
        <taxon>Ecdysozoa</taxon>
        <taxon>Tardigrada</taxon>
        <taxon>Eutardigrada</taxon>
        <taxon>Parachela</taxon>
        <taxon>Macrobiotoidea</taxon>
        <taxon>Macrobiotidae</taxon>
        <taxon>Paramacrobiotus</taxon>
    </lineage>
</organism>
<dbReference type="GO" id="GO:0004805">
    <property type="term" value="F:trehalose-phosphatase activity"/>
    <property type="evidence" value="ECO:0007669"/>
    <property type="project" value="TreeGrafter"/>
</dbReference>
<dbReference type="InterPro" id="IPR003337">
    <property type="entry name" value="Trehalose_PPase"/>
</dbReference>
<dbReference type="NCBIfam" id="TIGR00685">
    <property type="entry name" value="T6PP"/>
    <property type="match status" value="1"/>
</dbReference>
<dbReference type="Pfam" id="PF00982">
    <property type="entry name" value="Glyco_transf_20"/>
    <property type="match status" value="1"/>
</dbReference>
<feature type="compositionally biased region" description="Polar residues" evidence="3">
    <location>
        <begin position="8"/>
        <end position="20"/>
    </location>
</feature>
<evidence type="ECO:0000256" key="3">
    <source>
        <dbReference type="SAM" id="MobiDB-lite"/>
    </source>
</evidence>
<reference evidence="4" key="1">
    <citation type="journal article" date="2021" name="Open Biol.">
        <title>Parallel evolution of trehalose production machinery in anhydrobiotic animals via recurrent gene loss and horizontal transfer.</title>
        <authorList>
            <person name="Hara Y."/>
            <person name="Shibahara R."/>
            <person name="Kondo K."/>
            <person name="Abe W."/>
            <person name="Kunieda T."/>
        </authorList>
    </citation>
    <scope>NUCLEOTIDE SEQUENCE</scope>
    <source>
        <strain evidence="4">TYO</strain>
    </source>
</reference>
<gene>
    <name evidence="4" type="primary">TPS-TPP-1</name>
</gene>
<sequence length="796" mass="89600">MPLDRNGSAATENGVYQNGHTVHENGHTTHSNTQDFRFHSLGERGIKSVGSLLEQSLIIVSNRLPVSVKKAESGKLDIYPSVGGLATGLSSYTKNAENKWIGWPGIPSNDLSEEERRHISDELQKYNCYPVFLSQDQLNDFYNGYSNSILWPLFHDLPVTQEADDLRDRYWNAYQQVNHLFLEVILALSGTDSSVWVHDYQLMMLPAMLRSARPLENIGFFLHIPFPAAENFATNLKWGSDLVAGLLGADLVGFHVQSYLTNFLDVVEQYGMGSVDRENTRINLVDRMVQVADFPIGIDYKRYFQASKDPAVQHELFKLRNKYQGRKVILTVDRLDPSKGLVERAAAYQTLLKDNPSFRGKIVLVMLVVPSRTEIEAYKNLKIRLEALVGEINREYGTKNWIPVHYMYKSLPFERLNALYQLADVAFIVPLRDGMNLVAKEYLASKPNKDGVLVLSKTAGAAEELSDAVIVDPARSETLVNGLVKALRMPPQEFRRRADSMRKQIESSDIHNWATNFISALNLASDSPENGSPTVGLTKRQAAKLRSRFESAKSQLVFLDYDCVISPLIQIQDAESIDKFVAELNSLLKELSVSTDVVVVTGQTQSTLEEKFGNLDVTLVAEHGIFERLPGKKKWRSFRSADWQPKILVHLNKFAELTPGSEVETKDCSLVWHYENASAYDAQKHLLEIKRVITPLANVWKLDLIQGNMTLEIRPKGRCKGSTAKELVGRNSYDFVLVVGDDQEDESLFADWPDEAYTVKVGHGRTGARLRVFRPEEVLSLLRKFISSGNIFAVSA</sequence>
<dbReference type="NCBIfam" id="NF011071">
    <property type="entry name" value="PRK14501.1"/>
    <property type="match status" value="1"/>
</dbReference>
<dbReference type="PANTHER" id="PTHR10788:SF106">
    <property type="entry name" value="BCDNA.GH08860"/>
    <property type="match status" value="1"/>
</dbReference>
<dbReference type="GO" id="GO:0005829">
    <property type="term" value="C:cytosol"/>
    <property type="evidence" value="ECO:0007669"/>
    <property type="project" value="TreeGrafter"/>
</dbReference>
<evidence type="ECO:0000256" key="1">
    <source>
        <dbReference type="ARBA" id="ARBA00005409"/>
    </source>
</evidence>
<feature type="region of interest" description="Disordered" evidence="3">
    <location>
        <begin position="1"/>
        <end position="30"/>
    </location>
</feature>
<dbReference type="AlphaFoldDB" id="A0A8E4DJU5"/>
<dbReference type="Pfam" id="PF02358">
    <property type="entry name" value="Trehalose_PPase"/>
    <property type="match status" value="1"/>
</dbReference>
<dbReference type="GO" id="GO:0003825">
    <property type="term" value="F:alpha,alpha-trehalose-phosphate synthase (UDP-forming) activity"/>
    <property type="evidence" value="ECO:0007669"/>
    <property type="project" value="TreeGrafter"/>
</dbReference>
<dbReference type="OrthoDB" id="755951at2759"/>
<dbReference type="EMBL" id="LC637239">
    <property type="protein sequence ID" value="BCY04411.1"/>
    <property type="molecule type" value="Genomic_DNA"/>
</dbReference>